<dbReference type="Gene3D" id="3.30.70.100">
    <property type="match status" value="1"/>
</dbReference>
<name>A0A1M6HHV5_9RHOB</name>
<reference evidence="2 3" key="1">
    <citation type="submission" date="2016-11" db="EMBL/GenBank/DDBJ databases">
        <authorList>
            <person name="Jaros S."/>
            <person name="Januszkiewicz K."/>
            <person name="Wedrychowicz H."/>
        </authorList>
    </citation>
    <scope>NUCLEOTIDE SEQUENCE [LARGE SCALE GENOMIC DNA]</scope>
    <source>
        <strain evidence="2 3">DSM 100565</strain>
    </source>
</reference>
<gene>
    <name evidence="2" type="ORF">SAMN05444417_3236</name>
</gene>
<dbReference type="RefSeq" id="WP_139300585.1">
    <property type="nucleotide sequence ID" value="NZ_FQYO01000006.1"/>
</dbReference>
<sequence>MDKHIRLIGRLICEDAAEADLVRSLLPEHVRLTREEEGCLQFDVTELPGTTIWEVEELFADKAAFDRHQERVRGSDWGRQTGHIRRSYEVDEVDPDTSDRA</sequence>
<dbReference type="InterPro" id="IPR011008">
    <property type="entry name" value="Dimeric_a/b-barrel"/>
</dbReference>
<evidence type="ECO:0000313" key="2">
    <source>
        <dbReference type="EMBL" id="SHJ21742.1"/>
    </source>
</evidence>
<dbReference type="GO" id="GO:0004497">
    <property type="term" value="F:monooxygenase activity"/>
    <property type="evidence" value="ECO:0007669"/>
    <property type="project" value="UniProtKB-KW"/>
</dbReference>
<dbReference type="InterPro" id="IPR007138">
    <property type="entry name" value="ABM_dom"/>
</dbReference>
<feature type="domain" description="ABM" evidence="1">
    <location>
        <begin position="18"/>
        <end position="70"/>
    </location>
</feature>
<keyword evidence="3" id="KW-1185">Reference proteome</keyword>
<organism evidence="2 3">
    <name type="scientific">Wenxinia saemankumensis</name>
    <dbReference type="NCBI Taxonomy" id="1447782"/>
    <lineage>
        <taxon>Bacteria</taxon>
        <taxon>Pseudomonadati</taxon>
        <taxon>Pseudomonadota</taxon>
        <taxon>Alphaproteobacteria</taxon>
        <taxon>Rhodobacterales</taxon>
        <taxon>Roseobacteraceae</taxon>
        <taxon>Wenxinia</taxon>
    </lineage>
</organism>
<dbReference type="AlphaFoldDB" id="A0A1M6HHV5"/>
<dbReference type="SUPFAM" id="SSF54909">
    <property type="entry name" value="Dimeric alpha+beta barrel"/>
    <property type="match status" value="1"/>
</dbReference>
<evidence type="ECO:0000313" key="3">
    <source>
        <dbReference type="Proteomes" id="UP000184292"/>
    </source>
</evidence>
<dbReference type="Pfam" id="PF03992">
    <property type="entry name" value="ABM"/>
    <property type="match status" value="1"/>
</dbReference>
<keyword evidence="2" id="KW-0503">Monooxygenase</keyword>
<accession>A0A1M6HHV5</accession>
<dbReference type="OrthoDB" id="9797178at2"/>
<dbReference type="Proteomes" id="UP000184292">
    <property type="component" value="Unassembled WGS sequence"/>
</dbReference>
<keyword evidence="2" id="KW-0560">Oxidoreductase</keyword>
<dbReference type="EMBL" id="FQYO01000006">
    <property type="protein sequence ID" value="SHJ21742.1"/>
    <property type="molecule type" value="Genomic_DNA"/>
</dbReference>
<evidence type="ECO:0000259" key="1">
    <source>
        <dbReference type="Pfam" id="PF03992"/>
    </source>
</evidence>
<protein>
    <submittedName>
        <fullName evidence="2">Quinol monooxygenase YgiN</fullName>
    </submittedName>
</protein>
<proteinExistence type="predicted"/>
<dbReference type="STRING" id="1447782.SAMN05444417_3236"/>